<dbReference type="Proteomes" id="UP000789375">
    <property type="component" value="Unassembled WGS sequence"/>
</dbReference>
<proteinExistence type="predicted"/>
<dbReference type="AlphaFoldDB" id="A0A9N9I8J4"/>
<keyword evidence="2" id="KW-1185">Reference proteome</keyword>
<dbReference type="Gene3D" id="1.10.510.10">
    <property type="entry name" value="Transferase(Phosphotransferase) domain 1"/>
    <property type="match status" value="1"/>
</dbReference>
<reference evidence="1" key="1">
    <citation type="submission" date="2021-06" db="EMBL/GenBank/DDBJ databases">
        <authorList>
            <person name="Kallberg Y."/>
            <person name="Tangrot J."/>
            <person name="Rosling A."/>
        </authorList>
    </citation>
    <scope>NUCLEOTIDE SEQUENCE</scope>
    <source>
        <strain evidence="1">87-6 pot B 2015</strain>
    </source>
</reference>
<sequence>SDKLHKDNANKWIENALNSKEVKFIPFNQLINSKNLTTGGFGSIMKATWITTGTCIVYKRLTNTQSIKGSILDAFIHELKIHLHFDFCDRIVRCFGISK</sequence>
<accession>A0A9N9I8J4</accession>
<evidence type="ECO:0000313" key="1">
    <source>
        <dbReference type="EMBL" id="CAG8723822.1"/>
    </source>
</evidence>
<feature type="non-terminal residue" evidence="1">
    <location>
        <position position="1"/>
    </location>
</feature>
<dbReference type="InterPro" id="IPR011009">
    <property type="entry name" value="Kinase-like_dom_sf"/>
</dbReference>
<protein>
    <submittedName>
        <fullName evidence="1">7363_t:CDS:1</fullName>
    </submittedName>
</protein>
<feature type="non-terminal residue" evidence="1">
    <location>
        <position position="99"/>
    </location>
</feature>
<dbReference type="SUPFAM" id="SSF56112">
    <property type="entry name" value="Protein kinase-like (PK-like)"/>
    <property type="match status" value="1"/>
</dbReference>
<name>A0A9N9I8J4_FUNMO</name>
<evidence type="ECO:0000313" key="2">
    <source>
        <dbReference type="Proteomes" id="UP000789375"/>
    </source>
</evidence>
<gene>
    <name evidence="1" type="ORF">FMOSSE_LOCUS15192</name>
</gene>
<organism evidence="1 2">
    <name type="scientific">Funneliformis mosseae</name>
    <name type="common">Endomycorrhizal fungus</name>
    <name type="synonym">Glomus mosseae</name>
    <dbReference type="NCBI Taxonomy" id="27381"/>
    <lineage>
        <taxon>Eukaryota</taxon>
        <taxon>Fungi</taxon>
        <taxon>Fungi incertae sedis</taxon>
        <taxon>Mucoromycota</taxon>
        <taxon>Glomeromycotina</taxon>
        <taxon>Glomeromycetes</taxon>
        <taxon>Glomerales</taxon>
        <taxon>Glomeraceae</taxon>
        <taxon>Funneliformis</taxon>
    </lineage>
</organism>
<dbReference type="EMBL" id="CAJVPP010014335">
    <property type="protein sequence ID" value="CAG8723822.1"/>
    <property type="molecule type" value="Genomic_DNA"/>
</dbReference>
<comment type="caution">
    <text evidence="1">The sequence shown here is derived from an EMBL/GenBank/DDBJ whole genome shotgun (WGS) entry which is preliminary data.</text>
</comment>